<evidence type="ECO:0000313" key="4">
    <source>
        <dbReference type="Proteomes" id="UP000270697"/>
    </source>
</evidence>
<dbReference type="EMBL" id="FOUP01000003">
    <property type="protein sequence ID" value="SFN18253.1"/>
    <property type="molecule type" value="Genomic_DNA"/>
</dbReference>
<evidence type="ECO:0000313" key="1">
    <source>
        <dbReference type="EMBL" id="RKT84196.1"/>
    </source>
</evidence>
<evidence type="ECO:0000313" key="2">
    <source>
        <dbReference type="EMBL" id="SFN18253.1"/>
    </source>
</evidence>
<dbReference type="Proteomes" id="UP000199398">
    <property type="component" value="Unassembled WGS sequence"/>
</dbReference>
<dbReference type="EMBL" id="RBXX01000002">
    <property type="protein sequence ID" value="RKT84196.1"/>
    <property type="molecule type" value="Genomic_DNA"/>
</dbReference>
<keyword evidence="4" id="KW-1185">Reference proteome</keyword>
<sequence length="223" mass="25277">MELLDIEQRLVRMADGLEACPEVEIEHRNLGGLDPERADARSVLAAIADWYEVTLDESLLPAVARFEAFAVQWRTADPVVSGEFDLTYLLDAFGNPPPVLAHAATPEDERRLFSEFRVFDAPHRGGDGKLVSLRCGAADPEIWFFDVKRGTYRLDVDYAGYLEALLLTRGTYGWQHLLAEMSLRGSEFGWVVAAMKTMLRTFPALFPEDDFSPLRDRLRDRLR</sequence>
<dbReference type="OrthoDB" id="4234970at2"/>
<evidence type="ECO:0000313" key="3">
    <source>
        <dbReference type="Proteomes" id="UP000199398"/>
    </source>
</evidence>
<dbReference type="AlphaFoldDB" id="A0A1I4WYG5"/>
<gene>
    <name evidence="1" type="ORF">ATL45_2506</name>
    <name evidence="2" type="ORF">SAMN05421805_103122</name>
</gene>
<accession>A0A1I4WYG5</accession>
<organism evidence="2 3">
    <name type="scientific">Saccharopolyspora antimicrobica</name>
    <dbReference type="NCBI Taxonomy" id="455193"/>
    <lineage>
        <taxon>Bacteria</taxon>
        <taxon>Bacillati</taxon>
        <taxon>Actinomycetota</taxon>
        <taxon>Actinomycetes</taxon>
        <taxon>Pseudonocardiales</taxon>
        <taxon>Pseudonocardiaceae</taxon>
        <taxon>Saccharopolyspora</taxon>
    </lineage>
</organism>
<reference evidence="1 4" key="2">
    <citation type="submission" date="2018-10" db="EMBL/GenBank/DDBJ databases">
        <title>Sequencing the genomes of 1000 actinobacteria strains.</title>
        <authorList>
            <person name="Klenk H.-P."/>
        </authorList>
    </citation>
    <scope>NUCLEOTIDE SEQUENCE [LARGE SCALE GENOMIC DNA]</scope>
    <source>
        <strain evidence="1 4">DSM 45119</strain>
    </source>
</reference>
<dbReference type="Proteomes" id="UP000270697">
    <property type="component" value="Unassembled WGS sequence"/>
</dbReference>
<name>A0A1I4WYG5_9PSEU</name>
<proteinExistence type="predicted"/>
<protein>
    <submittedName>
        <fullName evidence="2">Uncharacterized protein</fullName>
    </submittedName>
</protein>
<reference evidence="2 3" key="1">
    <citation type="submission" date="2016-10" db="EMBL/GenBank/DDBJ databases">
        <authorList>
            <person name="de Groot N.N."/>
        </authorList>
    </citation>
    <scope>NUCLEOTIDE SEQUENCE [LARGE SCALE GENOMIC DNA]</scope>
    <source>
        <strain evidence="2 3">CPCC 201259</strain>
    </source>
</reference>
<dbReference type="RefSeq" id="WP_093150209.1">
    <property type="nucleotide sequence ID" value="NZ_FOUP01000003.1"/>
</dbReference>